<evidence type="ECO:0000256" key="8">
    <source>
        <dbReference type="ARBA" id="ARBA00022475"/>
    </source>
</evidence>
<evidence type="ECO:0000259" key="20">
    <source>
        <dbReference type="PROSITE" id="PS50106"/>
    </source>
</evidence>
<dbReference type="InterPro" id="IPR036034">
    <property type="entry name" value="PDZ_sf"/>
</dbReference>
<dbReference type="GO" id="GO:0070161">
    <property type="term" value="C:anchoring junction"/>
    <property type="evidence" value="ECO:0007669"/>
    <property type="project" value="UniProtKB-SubCell"/>
</dbReference>
<dbReference type="Pfam" id="PF00018">
    <property type="entry name" value="SH3_1"/>
    <property type="match status" value="1"/>
</dbReference>
<feature type="domain" description="PDZ" evidence="20">
    <location>
        <begin position="268"/>
        <end position="355"/>
    </location>
</feature>
<evidence type="ECO:0000256" key="2">
    <source>
        <dbReference type="ARBA" id="ARBA00004221"/>
    </source>
</evidence>
<keyword evidence="10" id="KW-0677">Repeat</keyword>
<organism evidence="22 23">
    <name type="scientific">Lynx canadensis</name>
    <name type="common">Canada lynx</name>
    <name type="synonym">Felis canadensis</name>
    <dbReference type="NCBI Taxonomy" id="61383"/>
    <lineage>
        <taxon>Eukaryota</taxon>
        <taxon>Metazoa</taxon>
        <taxon>Chordata</taxon>
        <taxon>Craniata</taxon>
        <taxon>Vertebrata</taxon>
        <taxon>Euteleostomi</taxon>
        <taxon>Mammalia</taxon>
        <taxon>Eutheria</taxon>
        <taxon>Laurasiatheria</taxon>
        <taxon>Carnivora</taxon>
        <taxon>Feliformia</taxon>
        <taxon>Felidae</taxon>
        <taxon>Felinae</taxon>
        <taxon>Lynx</taxon>
    </lineage>
</organism>
<keyword evidence="9" id="KW-0963">Cytoplasm</keyword>
<dbReference type="Pfam" id="PF10600">
    <property type="entry name" value="PDZ_assoc"/>
    <property type="match status" value="1"/>
</dbReference>
<dbReference type="GO" id="GO:0035255">
    <property type="term" value="F:ionotropic glutamate receptor binding"/>
    <property type="evidence" value="ECO:0007669"/>
    <property type="project" value="TreeGrafter"/>
</dbReference>
<sequence length="854" mass="95290">MPVRKQDTQRALHLLEEYRSKLSQTEDRQLRSSIERVINIFQSNLFQALIDIQEFYEVTLLDNPKCIDRSKQSEPIQPVNTWEISSLPSTTVTSETLPSSLSPSVEKYRYQDEDTPPQEHISPQITNEVIGPELVHVSEKNLSEIENVHGFVSHSHISPIKVNGTDADYEYEEITLERGNSGLGFSIAGGTDNPHIGDDSSIFITKIIAGGAAAQDGRLRVNDCILRVNEVDVRDVTHSKAVEALKEAGSIVRLYVKRRKPVSEKIMEIKLIKGPKGLGFSIAGGVGNQHIPGDNSIYVTKIIEGGAAHKDGKLQIGDKLLAVNSVCLEEVTHEEAVTALKNTSDFVYLKVAKPTSMYMNDGYAPPDITNSSSQPVDNHVSPSSYLGHTPASPARYSPVSKAVLGDDEITREPRKVVLHRGSTGLGFNIVGGEDGEGIFISFILAGGPADLSGELRKGDRIISVNSVDLRTASHEQAAAALKNAGQAVTIVAQYRPEEYSRFEAKIHDLREQMMNSSISSGSGSLRTSQKRSLYVRALFDYDKTKDSGLPSQGLNFKFGDILHVINASDDEWWQARQVTPDGESDEVGVIPSKRRVEKKERARLKTVKFNSKTRGDKGEIPDDMGSKGLKHITSNASDSESSYRGQEEYVLSYEPVNQQEVNYTRPVIILGPMKDRINDDLISEFPDKFGSCVPHTTRPKRDYEVDGRDYHFVTSREQMEKDIQEHKFIEAGQYNNHLYGTSVQSVREVAEKGKHCILDVSGNAIKRLQIAQLYPISIFIKPKSMENIMEMNKRLTEEQARKTFERAMKLEQEFTEHFTAIVQGDTLEDIYNQVKQIIEEQSGPYIWVPAKEKL</sequence>
<evidence type="ECO:0000256" key="6">
    <source>
        <dbReference type="ARBA" id="ARBA00007014"/>
    </source>
</evidence>
<dbReference type="CDD" id="cd00071">
    <property type="entry name" value="GMPK"/>
    <property type="match status" value="1"/>
</dbReference>
<dbReference type="PIRSF" id="PIRSF001741">
    <property type="entry name" value="MAGUK_DLGH"/>
    <property type="match status" value="1"/>
</dbReference>
<dbReference type="GO" id="GO:0019901">
    <property type="term" value="F:protein kinase binding"/>
    <property type="evidence" value="ECO:0007669"/>
    <property type="project" value="TreeGrafter"/>
</dbReference>
<dbReference type="FunFam" id="3.40.50.300:FF:001402">
    <property type="entry name" value="Discs, large homolog 3 (Drosophila)"/>
    <property type="match status" value="1"/>
</dbReference>
<dbReference type="PROSITE" id="PS51022">
    <property type="entry name" value="L27"/>
    <property type="match status" value="1"/>
</dbReference>
<dbReference type="SMART" id="SM00072">
    <property type="entry name" value="GuKc"/>
    <property type="match status" value="1"/>
</dbReference>
<dbReference type="PROSITE" id="PS50106">
    <property type="entry name" value="PDZ"/>
    <property type="match status" value="3"/>
</dbReference>
<evidence type="ECO:0000256" key="7">
    <source>
        <dbReference type="ARBA" id="ARBA00022443"/>
    </source>
</evidence>
<dbReference type="InterPro" id="IPR016313">
    <property type="entry name" value="DLG1-like"/>
</dbReference>
<evidence type="ECO:0000259" key="21">
    <source>
        <dbReference type="PROSITE" id="PS51022"/>
    </source>
</evidence>
<dbReference type="Gene3D" id="2.30.30.40">
    <property type="entry name" value="SH3 Domains"/>
    <property type="match status" value="2"/>
</dbReference>
<dbReference type="GO" id="GO:0016324">
    <property type="term" value="C:apical plasma membrane"/>
    <property type="evidence" value="ECO:0007669"/>
    <property type="project" value="UniProtKB-SubCell"/>
</dbReference>
<proteinExistence type="inferred from homology"/>
<dbReference type="Gene3D" id="2.30.42.10">
    <property type="match status" value="3"/>
</dbReference>
<dbReference type="InterPro" id="IPR001452">
    <property type="entry name" value="SH3_domain"/>
</dbReference>
<dbReference type="SUPFAM" id="SSF50156">
    <property type="entry name" value="PDZ domain-like"/>
    <property type="match status" value="3"/>
</dbReference>
<evidence type="ECO:0000313" key="23">
    <source>
        <dbReference type="Proteomes" id="UP000472241"/>
    </source>
</evidence>
<keyword evidence="7 16" id="KW-0728">SH3 domain</keyword>
<keyword evidence="11" id="KW-0256">Endoplasmic reticulum</keyword>
<dbReference type="SMART" id="SM00228">
    <property type="entry name" value="PDZ"/>
    <property type="match status" value="3"/>
</dbReference>
<dbReference type="InterPro" id="IPR015143">
    <property type="entry name" value="L27_1"/>
</dbReference>
<keyword evidence="13" id="KW-0472">Membrane</keyword>
<evidence type="ECO:0000313" key="22">
    <source>
        <dbReference type="Ensembl" id="ENSLCNP00005017734.1"/>
    </source>
</evidence>
<dbReference type="CDD" id="cd12031">
    <property type="entry name" value="SH3_DLG1"/>
    <property type="match status" value="1"/>
</dbReference>
<feature type="domain" description="PDZ" evidence="20">
    <location>
        <begin position="173"/>
        <end position="260"/>
    </location>
</feature>
<dbReference type="Gene3D" id="3.30.63.10">
    <property type="entry name" value="Guanylate Kinase phosphate binding domain"/>
    <property type="match status" value="1"/>
</dbReference>
<evidence type="ECO:0000256" key="12">
    <source>
        <dbReference type="ARBA" id="ARBA00022949"/>
    </source>
</evidence>
<dbReference type="GO" id="GO:0043005">
    <property type="term" value="C:neuron projection"/>
    <property type="evidence" value="ECO:0007669"/>
    <property type="project" value="InterPro"/>
</dbReference>
<comment type="similarity">
    <text evidence="6">Belongs to the MAGUK family.</text>
</comment>
<dbReference type="CDD" id="cd06795">
    <property type="entry name" value="PDZ3_Dlg1-2-4-like"/>
    <property type="match status" value="1"/>
</dbReference>
<keyword evidence="12" id="KW-0965">Cell junction</keyword>
<dbReference type="CDD" id="cd06723">
    <property type="entry name" value="PDZ1_Dlg1-2-4-like"/>
    <property type="match status" value="1"/>
</dbReference>
<dbReference type="GO" id="GO:0098609">
    <property type="term" value="P:cell-cell adhesion"/>
    <property type="evidence" value="ECO:0007669"/>
    <property type="project" value="TreeGrafter"/>
</dbReference>
<dbReference type="SMART" id="SM00569">
    <property type="entry name" value="L27"/>
    <property type="match status" value="1"/>
</dbReference>
<dbReference type="Proteomes" id="UP000472241">
    <property type="component" value="Unplaced"/>
</dbReference>
<dbReference type="SMART" id="SM01277">
    <property type="entry name" value="MAGUK_N_PEST"/>
    <property type="match status" value="1"/>
</dbReference>
<dbReference type="Pfam" id="PF09058">
    <property type="entry name" value="L27_1"/>
    <property type="match status" value="1"/>
</dbReference>
<dbReference type="Pfam" id="PF00595">
    <property type="entry name" value="PDZ"/>
    <property type="match status" value="3"/>
</dbReference>
<feature type="domain" description="Guanylate kinase-like" evidence="19">
    <location>
        <begin position="664"/>
        <end position="839"/>
    </location>
</feature>
<keyword evidence="23" id="KW-1185">Reference proteome</keyword>
<feature type="domain" description="L27" evidence="21">
    <location>
        <begin position="4"/>
        <end position="64"/>
    </location>
</feature>
<dbReference type="GO" id="GO:0097120">
    <property type="term" value="P:receptor localization to synapse"/>
    <property type="evidence" value="ECO:0007669"/>
    <property type="project" value="TreeGrafter"/>
</dbReference>
<dbReference type="SUPFAM" id="SSF52540">
    <property type="entry name" value="P-loop containing nucleoside triphosphate hydrolases"/>
    <property type="match status" value="1"/>
</dbReference>
<dbReference type="FunFam" id="2.30.42.10:FF:000002">
    <property type="entry name" value="Disks large homolog 4 isoform 2"/>
    <property type="match status" value="1"/>
</dbReference>
<dbReference type="CDD" id="cd06724">
    <property type="entry name" value="PDZ2_Dlg1-2-4-like"/>
    <property type="match status" value="1"/>
</dbReference>
<evidence type="ECO:0000256" key="11">
    <source>
        <dbReference type="ARBA" id="ARBA00022824"/>
    </source>
</evidence>
<dbReference type="FunFam" id="2.30.42.10:FF:000001">
    <property type="entry name" value="Disks large homolog 1 isoform 2"/>
    <property type="match status" value="1"/>
</dbReference>
<dbReference type="Gene3D" id="3.40.50.300">
    <property type="entry name" value="P-loop containing nucleotide triphosphate hydrolases"/>
    <property type="match status" value="1"/>
</dbReference>
<dbReference type="GO" id="GO:0007268">
    <property type="term" value="P:chemical synaptic transmission"/>
    <property type="evidence" value="ECO:0007669"/>
    <property type="project" value="InterPro"/>
</dbReference>
<accession>A0A667HB90</accession>
<dbReference type="PROSITE" id="PS50002">
    <property type="entry name" value="SH3"/>
    <property type="match status" value="1"/>
</dbReference>
<dbReference type="FunFam" id="2.30.42.10:FF:000049">
    <property type="entry name" value="disks large homolog 1 isoform X1"/>
    <property type="match status" value="1"/>
</dbReference>
<dbReference type="SMART" id="SM00326">
    <property type="entry name" value="SH3"/>
    <property type="match status" value="1"/>
</dbReference>
<dbReference type="AlphaFoldDB" id="A0A667HB90"/>
<dbReference type="InterPro" id="IPR020590">
    <property type="entry name" value="Guanylate_kinase_CS"/>
</dbReference>
<dbReference type="PANTHER" id="PTHR23119:SF5">
    <property type="entry name" value="DISKS LARGE HOMOLOG 1"/>
    <property type="match status" value="1"/>
</dbReference>
<dbReference type="InterPro" id="IPR050614">
    <property type="entry name" value="Synaptic_Scaffolding_LAP-MAGUK"/>
</dbReference>
<evidence type="ECO:0000259" key="19">
    <source>
        <dbReference type="PROSITE" id="PS50052"/>
    </source>
</evidence>
<feature type="domain" description="PDZ" evidence="20">
    <location>
        <begin position="415"/>
        <end position="496"/>
    </location>
</feature>
<dbReference type="GO" id="GO:0016323">
    <property type="term" value="C:basolateral plasma membrane"/>
    <property type="evidence" value="ECO:0007669"/>
    <property type="project" value="TreeGrafter"/>
</dbReference>
<dbReference type="Pfam" id="PF10608">
    <property type="entry name" value="MAGUK_N_PEST"/>
    <property type="match status" value="1"/>
</dbReference>
<comment type="subcellular location">
    <subcellularLocation>
        <location evidence="2">Apical cell membrane</location>
    </subcellularLocation>
    <subcellularLocation>
        <location evidence="3">Cell junction</location>
    </subcellularLocation>
    <subcellularLocation>
        <location evidence="1">Cell membrane</location>
        <topology evidence="1">Peripheral membrane protein</topology>
    </subcellularLocation>
    <subcellularLocation>
        <location evidence="4">Cytoplasm</location>
    </subcellularLocation>
    <subcellularLocation>
        <location evidence="5">Endoplasmic reticulum membrane</location>
    </subcellularLocation>
</comment>
<dbReference type="InterPro" id="IPR019583">
    <property type="entry name" value="DLG1-4_PDZ_assoc"/>
</dbReference>
<evidence type="ECO:0000256" key="4">
    <source>
        <dbReference type="ARBA" id="ARBA00004496"/>
    </source>
</evidence>
<feature type="compositionally biased region" description="Polar residues" evidence="17">
    <location>
        <begin position="632"/>
        <end position="643"/>
    </location>
</feature>
<dbReference type="GO" id="GO:0098839">
    <property type="term" value="C:postsynaptic density membrane"/>
    <property type="evidence" value="ECO:0007669"/>
    <property type="project" value="TreeGrafter"/>
</dbReference>
<dbReference type="InterPro" id="IPR001478">
    <property type="entry name" value="PDZ"/>
</dbReference>
<name>A0A667HB90_LYNCA</name>
<dbReference type="InterPro" id="IPR027417">
    <property type="entry name" value="P-loop_NTPase"/>
</dbReference>
<dbReference type="PANTHER" id="PTHR23119">
    <property type="entry name" value="DISCS LARGE"/>
    <property type="match status" value="1"/>
</dbReference>
<dbReference type="Ensembl" id="ENSLCNT00005019899.1">
    <property type="protein sequence ID" value="ENSLCNP00005017734.1"/>
    <property type="gene ID" value="ENSLCNG00005011573.1"/>
</dbReference>
<dbReference type="Pfam" id="PF00625">
    <property type="entry name" value="Guanylate_kin"/>
    <property type="match status" value="1"/>
</dbReference>
<keyword evidence="8" id="KW-1003">Cell membrane</keyword>
<evidence type="ECO:0000256" key="13">
    <source>
        <dbReference type="ARBA" id="ARBA00023136"/>
    </source>
</evidence>
<dbReference type="GO" id="GO:0005789">
    <property type="term" value="C:endoplasmic reticulum membrane"/>
    <property type="evidence" value="ECO:0007669"/>
    <property type="project" value="UniProtKB-SubCell"/>
</dbReference>
<dbReference type="SUPFAM" id="SSF101288">
    <property type="entry name" value="L27 domain"/>
    <property type="match status" value="1"/>
</dbReference>
<feature type="domain" description="SH3" evidence="18">
    <location>
        <begin position="530"/>
        <end position="600"/>
    </location>
</feature>
<dbReference type="Gene3D" id="1.10.287.470">
    <property type="entry name" value="Helix hairpin bin"/>
    <property type="match status" value="1"/>
</dbReference>
<dbReference type="PROSITE" id="PS00856">
    <property type="entry name" value="GUANYLATE_KINASE_1"/>
    <property type="match status" value="1"/>
</dbReference>
<evidence type="ECO:0000256" key="9">
    <source>
        <dbReference type="ARBA" id="ARBA00022490"/>
    </source>
</evidence>
<feature type="region of interest" description="Disordered" evidence="17">
    <location>
        <begin position="612"/>
        <end position="643"/>
    </location>
</feature>
<dbReference type="InterPro" id="IPR008144">
    <property type="entry name" value="Guanylate_kin-like_dom"/>
</dbReference>
<reference evidence="22" key="1">
    <citation type="submission" date="2025-08" db="UniProtKB">
        <authorList>
            <consortium name="Ensembl"/>
        </authorList>
    </citation>
    <scope>IDENTIFICATION</scope>
</reference>
<dbReference type="FunFam" id="3.30.63.10:FF:000001">
    <property type="entry name" value="Disks large homolog 1 isoform 2"/>
    <property type="match status" value="1"/>
</dbReference>
<dbReference type="InterPro" id="IPR036892">
    <property type="entry name" value="L27_dom_sf"/>
</dbReference>
<evidence type="ECO:0000256" key="17">
    <source>
        <dbReference type="SAM" id="MobiDB-lite"/>
    </source>
</evidence>
<evidence type="ECO:0000256" key="15">
    <source>
        <dbReference type="ARBA" id="ARBA00081997"/>
    </source>
</evidence>
<dbReference type="FunFam" id="2.30.30.40:FF:000058">
    <property type="entry name" value="Disks large homolog 1 isoform X1"/>
    <property type="match status" value="1"/>
</dbReference>
<dbReference type="GO" id="GO:0043113">
    <property type="term" value="P:receptor clustering"/>
    <property type="evidence" value="ECO:0007669"/>
    <property type="project" value="TreeGrafter"/>
</dbReference>
<dbReference type="InterPro" id="IPR019590">
    <property type="entry name" value="DLG1_PEST_dom"/>
</dbReference>
<evidence type="ECO:0000259" key="18">
    <source>
        <dbReference type="PROSITE" id="PS50002"/>
    </source>
</evidence>
<dbReference type="FunFam" id="1.10.287.470:FF:000001">
    <property type="entry name" value="Disks large 1 isoform X3"/>
    <property type="match status" value="1"/>
</dbReference>
<evidence type="ECO:0000256" key="14">
    <source>
        <dbReference type="ARBA" id="ARBA00044189"/>
    </source>
</evidence>
<dbReference type="GO" id="GO:0031594">
    <property type="term" value="C:neuromuscular junction"/>
    <property type="evidence" value="ECO:0007669"/>
    <property type="project" value="InterPro"/>
</dbReference>
<protein>
    <recommendedName>
        <fullName evidence="14">Disks large homolog 1</fullName>
    </recommendedName>
    <alternativeName>
        <fullName evidence="15">Synapse-associated protein 97</fullName>
    </alternativeName>
</protein>
<evidence type="ECO:0000256" key="5">
    <source>
        <dbReference type="ARBA" id="ARBA00004586"/>
    </source>
</evidence>
<dbReference type="GO" id="GO:0099072">
    <property type="term" value="P:regulation of postsynaptic membrane neurotransmitter receptor levels"/>
    <property type="evidence" value="ECO:0007669"/>
    <property type="project" value="TreeGrafter"/>
</dbReference>
<evidence type="ECO:0000256" key="1">
    <source>
        <dbReference type="ARBA" id="ARBA00004202"/>
    </source>
</evidence>
<dbReference type="InterPro" id="IPR004172">
    <property type="entry name" value="L27_dom"/>
</dbReference>
<dbReference type="SUPFAM" id="SSF50044">
    <property type="entry name" value="SH3-domain"/>
    <property type="match status" value="1"/>
</dbReference>
<reference evidence="22" key="2">
    <citation type="submission" date="2025-09" db="UniProtKB">
        <authorList>
            <consortium name="Ensembl"/>
        </authorList>
    </citation>
    <scope>IDENTIFICATION</scope>
</reference>
<evidence type="ECO:0000256" key="3">
    <source>
        <dbReference type="ARBA" id="ARBA00004282"/>
    </source>
</evidence>
<dbReference type="FunFam" id="2.30.30.40:FF:000008">
    <property type="entry name" value="Disks large homolog 1 isoform 2"/>
    <property type="match status" value="1"/>
</dbReference>
<evidence type="ECO:0000256" key="10">
    <source>
        <dbReference type="ARBA" id="ARBA00022737"/>
    </source>
</evidence>
<dbReference type="InterPro" id="IPR036028">
    <property type="entry name" value="SH3-like_dom_sf"/>
</dbReference>
<evidence type="ECO:0000256" key="16">
    <source>
        <dbReference type="PROSITE-ProRule" id="PRU00192"/>
    </source>
</evidence>
<dbReference type="PROSITE" id="PS50052">
    <property type="entry name" value="GUANYLATE_KINASE_2"/>
    <property type="match status" value="1"/>
</dbReference>
<dbReference type="InterPro" id="IPR008145">
    <property type="entry name" value="GK/Ca_channel_bsu"/>
</dbReference>
<gene>
    <name evidence="22" type="primary">DLG1</name>
</gene>
<dbReference type="GO" id="GO:0045197">
    <property type="term" value="P:establishment or maintenance of epithelial cell apical/basal polarity"/>
    <property type="evidence" value="ECO:0007669"/>
    <property type="project" value="TreeGrafter"/>
</dbReference>